<evidence type="ECO:0000256" key="5">
    <source>
        <dbReference type="ARBA" id="ARBA00022989"/>
    </source>
</evidence>
<dbReference type="CDD" id="cd06261">
    <property type="entry name" value="TM_PBP2"/>
    <property type="match status" value="1"/>
</dbReference>
<evidence type="ECO:0000256" key="1">
    <source>
        <dbReference type="ARBA" id="ARBA00004651"/>
    </source>
</evidence>
<organism evidence="9 10">
    <name type="scientific">Sphingomonas hengshuiensis</name>
    <dbReference type="NCBI Taxonomy" id="1609977"/>
    <lineage>
        <taxon>Bacteria</taxon>
        <taxon>Pseudomonadati</taxon>
        <taxon>Pseudomonadota</taxon>
        <taxon>Alphaproteobacteria</taxon>
        <taxon>Sphingomonadales</taxon>
        <taxon>Sphingomonadaceae</taxon>
        <taxon>Sphingomonas</taxon>
    </lineage>
</organism>
<keyword evidence="4 7" id="KW-0812">Transmembrane</keyword>
<dbReference type="EMBL" id="CP010836">
    <property type="protein sequence ID" value="AJP70666.1"/>
    <property type="molecule type" value="Genomic_DNA"/>
</dbReference>
<evidence type="ECO:0000259" key="8">
    <source>
        <dbReference type="PROSITE" id="PS50928"/>
    </source>
</evidence>
<evidence type="ECO:0000256" key="2">
    <source>
        <dbReference type="ARBA" id="ARBA00022448"/>
    </source>
</evidence>
<dbReference type="Proteomes" id="UP000032300">
    <property type="component" value="Chromosome"/>
</dbReference>
<dbReference type="PROSITE" id="PS50928">
    <property type="entry name" value="ABC_TM1"/>
    <property type="match status" value="1"/>
</dbReference>
<keyword evidence="6 7" id="KW-0472">Membrane</keyword>
<dbReference type="SUPFAM" id="SSF161098">
    <property type="entry name" value="MetI-like"/>
    <property type="match status" value="1"/>
</dbReference>
<dbReference type="InterPro" id="IPR000515">
    <property type="entry name" value="MetI-like"/>
</dbReference>
<evidence type="ECO:0000256" key="6">
    <source>
        <dbReference type="ARBA" id="ARBA00023136"/>
    </source>
</evidence>
<feature type="transmembrane region" description="Helical" evidence="7">
    <location>
        <begin position="225"/>
        <end position="245"/>
    </location>
</feature>
<evidence type="ECO:0000256" key="4">
    <source>
        <dbReference type="ARBA" id="ARBA00022692"/>
    </source>
</evidence>
<comment type="subcellular location">
    <subcellularLocation>
        <location evidence="1 7">Cell membrane</location>
        <topology evidence="1 7">Multi-pass membrane protein</topology>
    </subcellularLocation>
</comment>
<reference evidence="9 10" key="1">
    <citation type="journal article" date="2015" name="Int. J. Syst. Evol. Microbiol.">
        <title>Sphingomonas hengshuiensis sp. nov., isolated from lake wetland.</title>
        <authorList>
            <person name="Wei S."/>
            <person name="Wang T."/>
            <person name="Liu H."/>
            <person name="Zhang C."/>
            <person name="Guo J."/>
            <person name="Wang Q."/>
            <person name="Liang K."/>
            <person name="Zhang Z."/>
        </authorList>
    </citation>
    <scope>NUCLEOTIDE SEQUENCE [LARGE SCALE GENOMIC DNA]</scope>
    <source>
        <strain evidence="9 10">WHSC-8</strain>
    </source>
</reference>
<evidence type="ECO:0000313" key="9">
    <source>
        <dbReference type="EMBL" id="AJP70666.1"/>
    </source>
</evidence>
<feature type="transmembrane region" description="Helical" evidence="7">
    <location>
        <begin position="172"/>
        <end position="196"/>
    </location>
</feature>
<reference evidence="9 10" key="2">
    <citation type="submission" date="2015-02" db="EMBL/GenBank/DDBJ databases">
        <title>The complete genome of Sphingomonas hengshuiensis sp. WHSC-8 isolated from soil of Hengshui Lake.</title>
        <authorList>
            <person name="Wei S."/>
            <person name="Guo J."/>
            <person name="Su C."/>
            <person name="Wu R."/>
            <person name="Zhang Z."/>
            <person name="Liang K."/>
            <person name="Li H."/>
            <person name="Wang T."/>
            <person name="Liu H."/>
            <person name="Zhang C."/>
            <person name="Li Z."/>
            <person name="Wang Q."/>
            <person name="Meng J."/>
        </authorList>
    </citation>
    <scope>NUCLEOTIDE SEQUENCE [LARGE SCALE GENOMIC DNA]</scope>
    <source>
        <strain evidence="9 10">WHSC-8</strain>
    </source>
</reference>
<keyword evidence="10" id="KW-1185">Reference proteome</keyword>
<dbReference type="GO" id="GO:0055085">
    <property type="term" value="P:transmembrane transport"/>
    <property type="evidence" value="ECO:0007669"/>
    <property type="project" value="InterPro"/>
</dbReference>
<feature type="transmembrane region" description="Helical" evidence="7">
    <location>
        <begin position="71"/>
        <end position="92"/>
    </location>
</feature>
<dbReference type="KEGG" id="sphi:TS85_00685"/>
<gene>
    <name evidence="9" type="ORF">TS85_00685</name>
</gene>
<keyword evidence="5 7" id="KW-1133">Transmembrane helix</keyword>
<dbReference type="GO" id="GO:0005886">
    <property type="term" value="C:plasma membrane"/>
    <property type="evidence" value="ECO:0007669"/>
    <property type="project" value="UniProtKB-SubCell"/>
</dbReference>
<evidence type="ECO:0000256" key="7">
    <source>
        <dbReference type="RuleBase" id="RU363032"/>
    </source>
</evidence>
<keyword evidence="2 7" id="KW-0813">Transport</keyword>
<dbReference type="AlphaFoldDB" id="A0A7U5CUH7"/>
<feature type="domain" description="ABC transmembrane type-1" evidence="8">
    <location>
        <begin position="63"/>
        <end position="244"/>
    </location>
</feature>
<dbReference type="PANTHER" id="PTHR30151">
    <property type="entry name" value="ALKANE SULFONATE ABC TRANSPORTER-RELATED, MEMBRANE SUBUNIT"/>
    <property type="match status" value="1"/>
</dbReference>
<sequence>MKALLSRCWGRAAIGLVAPVLFLVWWQSQALSGGAHALAFAPLESIGAGFVELAVQGTLVADMASTLSRSLSGLAIGGTLGIALGVAMAIFRPLDRALNPLLQAIRQVPLMGWLPLLGLWVGTGRGTELIVVSLSAFFPTLLNSFEGVAGVERRFVEVGQIYGFTPAQRFRLILLPAAMPLILTGLTQGLAFAWIASIASEILLGVGGGLGVTMQLAQTQQRLDIILVAILVTAALGFAINQVFLRLRRHLLRWQPPLR</sequence>
<dbReference type="InterPro" id="IPR035906">
    <property type="entry name" value="MetI-like_sf"/>
</dbReference>
<dbReference type="RefSeq" id="WP_044329812.1">
    <property type="nucleotide sequence ID" value="NZ_CP010836.1"/>
</dbReference>
<dbReference type="Pfam" id="PF00528">
    <property type="entry name" value="BPD_transp_1"/>
    <property type="match status" value="1"/>
</dbReference>
<dbReference type="PANTHER" id="PTHR30151:SF38">
    <property type="entry name" value="ALIPHATIC SULFONATES TRANSPORT PERMEASE PROTEIN SSUC-RELATED"/>
    <property type="match status" value="1"/>
</dbReference>
<evidence type="ECO:0000313" key="10">
    <source>
        <dbReference type="Proteomes" id="UP000032300"/>
    </source>
</evidence>
<dbReference type="Gene3D" id="1.10.3720.10">
    <property type="entry name" value="MetI-like"/>
    <property type="match status" value="1"/>
</dbReference>
<name>A0A7U5CUH7_9SPHN</name>
<accession>A0A7U5CUH7</accession>
<evidence type="ECO:0000256" key="3">
    <source>
        <dbReference type="ARBA" id="ARBA00022475"/>
    </source>
</evidence>
<feature type="transmembrane region" description="Helical" evidence="7">
    <location>
        <begin position="129"/>
        <end position="151"/>
    </location>
</feature>
<comment type="similarity">
    <text evidence="7">Belongs to the binding-protein-dependent transport system permease family.</text>
</comment>
<keyword evidence="3" id="KW-1003">Cell membrane</keyword>
<protein>
    <submittedName>
        <fullName evidence="9">ABC transporter permease</fullName>
    </submittedName>
</protein>
<proteinExistence type="inferred from homology"/>